<keyword evidence="4" id="KW-1015">Disulfide bond</keyword>
<name>A0A2U3T8K0_ECTOB</name>
<evidence type="ECO:0000259" key="7">
    <source>
        <dbReference type="Pfam" id="PF00135"/>
    </source>
</evidence>
<keyword evidence="2" id="KW-0719">Serine esterase</keyword>
<accession>A0A2U3T8K0</accession>
<dbReference type="EC" id="3.1.1.-" evidence="6"/>
<sequence length="558" mass="64021">MMPSTCINEESKCIVETADGPVCGYKNKAEETYYQFKGIPYAKPPLKWLRFMPPSQIAPWKEVKDCTKDAPVPLQYYMWKYGTGSEDCLYVDVMTPNIQPEKPLPVMFWIGCQSFMYTLDPIYDASLLVAQGVIFVRCGFRMGPFGFLTSQDMSAPGNCGLKDIVMALKWVQRNIHSFGGDPNNVTIFGSSSGGTIVHLMMLSPMATGLFHKAIIQSLSALNTWTLTKTPLKLITDLAHQLNIQKTNRIEIVEELRSLSAEEIMKAFGVLVETFWKDKKRAIIELLVKPCVEIEFEGQPAFLSRSPDSILKIGHINKVPLIIGSINVEASVLDIVRCDFYKNFEVFNQNEHLIVPRALTGEKKVSKEIGQKLLQFYLGGEEHLREDTKTQYVQLLTDYYFLYHINKTVTMHVQLAPECPVYYYVLNCAGQWSVPPTYKFFNSLGHYAEMPFIFKLKLSKHHNRGRGSKDSITTRKRVTRMWTNFAKYGNPTPEANDRLLQVQWDPVEDSENINYLNIGLELTKGRNPFQERIEFWDSLHKEHTFLRTLVYINELGIHW</sequence>
<comment type="similarity">
    <text evidence="1 6">Belongs to the type-B carboxylesterase/lipase family.</text>
</comment>
<evidence type="ECO:0000313" key="8">
    <source>
        <dbReference type="EMBL" id="ARM65380.1"/>
    </source>
</evidence>
<evidence type="ECO:0000256" key="6">
    <source>
        <dbReference type="RuleBase" id="RU361235"/>
    </source>
</evidence>
<keyword evidence="3 6" id="KW-0378">Hydrolase</keyword>
<dbReference type="GO" id="GO:0052689">
    <property type="term" value="F:carboxylic ester hydrolase activity"/>
    <property type="evidence" value="ECO:0007669"/>
    <property type="project" value="UniProtKB-KW"/>
</dbReference>
<dbReference type="PROSITE" id="PS00122">
    <property type="entry name" value="CARBOXYLESTERASE_B_1"/>
    <property type="match status" value="1"/>
</dbReference>
<evidence type="ECO:0000256" key="2">
    <source>
        <dbReference type="ARBA" id="ARBA00022487"/>
    </source>
</evidence>
<dbReference type="InterPro" id="IPR019826">
    <property type="entry name" value="Carboxylesterase_B_AS"/>
</dbReference>
<proteinExistence type="evidence at transcript level"/>
<evidence type="ECO:0000256" key="5">
    <source>
        <dbReference type="ARBA" id="ARBA00023180"/>
    </source>
</evidence>
<organism evidence="8">
    <name type="scientific">Ectropis obliqua</name>
    <name type="common">Tea geometrid moth</name>
    <dbReference type="NCBI Taxonomy" id="248899"/>
    <lineage>
        <taxon>Eukaryota</taxon>
        <taxon>Metazoa</taxon>
        <taxon>Ecdysozoa</taxon>
        <taxon>Arthropoda</taxon>
        <taxon>Hexapoda</taxon>
        <taxon>Insecta</taxon>
        <taxon>Pterygota</taxon>
        <taxon>Neoptera</taxon>
        <taxon>Endopterygota</taxon>
        <taxon>Lepidoptera</taxon>
        <taxon>Glossata</taxon>
        <taxon>Ditrysia</taxon>
        <taxon>Geometroidea</taxon>
        <taxon>Geometridae</taxon>
        <taxon>Ennominae</taxon>
        <taxon>Ectropis</taxon>
    </lineage>
</organism>
<reference evidence="8" key="1">
    <citation type="submission" date="2016-04" db="EMBL/GenBank/DDBJ databases">
        <title>Molecular identification and expression profiling of carboxylesterase genes associated with odorant degradation in the tea geometrid, Ectropis obliqua Prout.</title>
        <authorList>
            <person name="Mao T.-F."/>
            <person name="Zhang Y.-X."/>
            <person name="Wu J.-J."/>
            <person name="Sun L."/>
        </authorList>
    </citation>
    <scope>NUCLEOTIDE SEQUENCE</scope>
</reference>
<evidence type="ECO:0000256" key="4">
    <source>
        <dbReference type="ARBA" id="ARBA00023157"/>
    </source>
</evidence>
<dbReference type="EMBL" id="KX015851">
    <property type="protein sequence ID" value="ARM65380.1"/>
    <property type="molecule type" value="mRNA"/>
</dbReference>
<evidence type="ECO:0000256" key="1">
    <source>
        <dbReference type="ARBA" id="ARBA00005964"/>
    </source>
</evidence>
<dbReference type="AlphaFoldDB" id="A0A2U3T8K0"/>
<evidence type="ECO:0000256" key="3">
    <source>
        <dbReference type="ARBA" id="ARBA00022801"/>
    </source>
</evidence>
<dbReference type="InterPro" id="IPR029058">
    <property type="entry name" value="AB_hydrolase_fold"/>
</dbReference>
<dbReference type="PANTHER" id="PTHR11559">
    <property type="entry name" value="CARBOXYLESTERASE"/>
    <property type="match status" value="1"/>
</dbReference>
<feature type="domain" description="Carboxylesterase type B" evidence="7">
    <location>
        <begin position="14"/>
        <end position="535"/>
    </location>
</feature>
<dbReference type="InterPro" id="IPR050309">
    <property type="entry name" value="Type-B_Carboxylest/Lipase"/>
</dbReference>
<dbReference type="Gene3D" id="3.40.50.1820">
    <property type="entry name" value="alpha/beta hydrolase"/>
    <property type="match status" value="1"/>
</dbReference>
<keyword evidence="5" id="KW-0325">Glycoprotein</keyword>
<dbReference type="Pfam" id="PF00135">
    <property type="entry name" value="COesterase"/>
    <property type="match status" value="1"/>
</dbReference>
<protein>
    <recommendedName>
        <fullName evidence="6">Carboxylic ester hydrolase</fullName>
        <ecNumber evidence="6">3.1.1.-</ecNumber>
    </recommendedName>
</protein>
<dbReference type="InterPro" id="IPR002018">
    <property type="entry name" value="CarbesteraseB"/>
</dbReference>
<dbReference type="SUPFAM" id="SSF53474">
    <property type="entry name" value="alpha/beta-Hydrolases"/>
    <property type="match status" value="1"/>
</dbReference>